<gene>
    <name evidence="1" type="ORF">KI688_011833</name>
</gene>
<name>A0A9P7XX47_9FUNG</name>
<reference evidence="1" key="1">
    <citation type="submission" date="2021-06" db="EMBL/GenBank/DDBJ databases">
        <title>Genome Sequence of Mortierella hyaline Strain SCG-10, a Cold-Adapted, Nitrate-Reducing Fungus Isolated from Soil in Minnesota, USA.</title>
        <authorList>
            <person name="Aldossari N."/>
        </authorList>
    </citation>
    <scope>NUCLEOTIDE SEQUENCE</scope>
    <source>
        <strain evidence="1">SCG-10</strain>
    </source>
</reference>
<accession>A0A9P7XX47</accession>
<dbReference type="OrthoDB" id="2441979at2759"/>
<sequence length="215" mass="24332">MNLKTLILHDLNEEVALGGMNSGQYRSNTPNLEYITMPIVAPIGSPKRLAQEMVRCCPKLKGVEQVYGIEGVEIWETMLWLLEALPENQLWNIVERLEVQWSMRRDTRQQLCLELGDSVQVPWACTGLKDLTFTVAIPDQPLHQPPDGVVSYYNRASPTTLSEAETHQFGLLEVLYRQIGALTELHTLDLRAIFYDPQDHRPLTKTTAKSSSQAS</sequence>
<evidence type="ECO:0000313" key="1">
    <source>
        <dbReference type="EMBL" id="KAG9068238.1"/>
    </source>
</evidence>
<dbReference type="Proteomes" id="UP000707451">
    <property type="component" value="Unassembled WGS sequence"/>
</dbReference>
<keyword evidence="2" id="KW-1185">Reference proteome</keyword>
<comment type="caution">
    <text evidence="1">The sequence shown here is derived from an EMBL/GenBank/DDBJ whole genome shotgun (WGS) entry which is preliminary data.</text>
</comment>
<proteinExistence type="predicted"/>
<dbReference type="AlphaFoldDB" id="A0A9P7XX47"/>
<evidence type="ECO:0000313" key="2">
    <source>
        <dbReference type="Proteomes" id="UP000707451"/>
    </source>
</evidence>
<dbReference type="EMBL" id="JAHRHY010000007">
    <property type="protein sequence ID" value="KAG9068238.1"/>
    <property type="molecule type" value="Genomic_DNA"/>
</dbReference>
<organism evidence="1 2">
    <name type="scientific">Linnemannia hyalina</name>
    <dbReference type="NCBI Taxonomy" id="64524"/>
    <lineage>
        <taxon>Eukaryota</taxon>
        <taxon>Fungi</taxon>
        <taxon>Fungi incertae sedis</taxon>
        <taxon>Mucoromycota</taxon>
        <taxon>Mortierellomycotina</taxon>
        <taxon>Mortierellomycetes</taxon>
        <taxon>Mortierellales</taxon>
        <taxon>Mortierellaceae</taxon>
        <taxon>Linnemannia</taxon>
    </lineage>
</organism>
<protein>
    <submittedName>
        <fullName evidence="1">Uncharacterized protein</fullName>
    </submittedName>
</protein>